<feature type="compositionally biased region" description="Polar residues" evidence="1">
    <location>
        <begin position="159"/>
        <end position="169"/>
    </location>
</feature>
<feature type="region of interest" description="Disordered" evidence="1">
    <location>
        <begin position="99"/>
        <end position="178"/>
    </location>
</feature>
<evidence type="ECO:0000313" key="3">
    <source>
        <dbReference type="Proteomes" id="UP000076738"/>
    </source>
</evidence>
<reference evidence="2 3" key="1">
    <citation type="journal article" date="2016" name="Mol. Biol. Evol.">
        <title>Comparative Genomics of Early-Diverging Mushroom-Forming Fungi Provides Insights into the Origins of Lignocellulose Decay Capabilities.</title>
        <authorList>
            <person name="Nagy L.G."/>
            <person name="Riley R."/>
            <person name="Tritt A."/>
            <person name="Adam C."/>
            <person name="Daum C."/>
            <person name="Floudas D."/>
            <person name="Sun H."/>
            <person name="Yadav J.S."/>
            <person name="Pangilinan J."/>
            <person name="Larsson K.H."/>
            <person name="Matsuura K."/>
            <person name="Barry K."/>
            <person name="Labutti K."/>
            <person name="Kuo R."/>
            <person name="Ohm R.A."/>
            <person name="Bhattacharya S.S."/>
            <person name="Shirouzu T."/>
            <person name="Yoshinaga Y."/>
            <person name="Martin F.M."/>
            <person name="Grigoriev I.V."/>
            <person name="Hibbett D.S."/>
        </authorList>
    </citation>
    <scope>NUCLEOTIDE SEQUENCE [LARGE SCALE GENOMIC DNA]</scope>
    <source>
        <strain evidence="2 3">TUFC12733</strain>
    </source>
</reference>
<evidence type="ECO:0000256" key="1">
    <source>
        <dbReference type="SAM" id="MobiDB-lite"/>
    </source>
</evidence>
<dbReference type="AlphaFoldDB" id="A0A167NMC9"/>
<dbReference type="EMBL" id="KV417278">
    <property type="protein sequence ID" value="KZO97866.1"/>
    <property type="molecule type" value="Genomic_DNA"/>
</dbReference>
<dbReference type="Proteomes" id="UP000076738">
    <property type="component" value="Unassembled WGS sequence"/>
</dbReference>
<proteinExistence type="predicted"/>
<sequence>MKEVTAFTAHCPLSLCVIFFHPSSARAVLISHCPRAAALSREKRSATTAHLVMTRESRMHSSLPCPKTAPRGHFTRPAQSAVELSPALPNYILSQPLSHATTQNIPRRTNHTSLPVEAEFSAKPPRGRTPSPFRPVHPAVPRVEGRLPPISPLPSRPSFFTQSQSQNPPSRKGSLSAPTKPLNVIHCLNHCLHPDTSLHTPSIQLNE</sequence>
<organism evidence="2 3">
    <name type="scientific">Calocera viscosa (strain TUFC12733)</name>
    <dbReference type="NCBI Taxonomy" id="1330018"/>
    <lineage>
        <taxon>Eukaryota</taxon>
        <taxon>Fungi</taxon>
        <taxon>Dikarya</taxon>
        <taxon>Basidiomycota</taxon>
        <taxon>Agaricomycotina</taxon>
        <taxon>Dacrymycetes</taxon>
        <taxon>Dacrymycetales</taxon>
        <taxon>Dacrymycetaceae</taxon>
        <taxon>Calocera</taxon>
    </lineage>
</organism>
<gene>
    <name evidence="2" type="ORF">CALVIDRAFT_62184</name>
</gene>
<keyword evidence="3" id="KW-1185">Reference proteome</keyword>
<accession>A0A167NMC9</accession>
<name>A0A167NMC9_CALVF</name>
<evidence type="ECO:0000313" key="2">
    <source>
        <dbReference type="EMBL" id="KZO97866.1"/>
    </source>
</evidence>
<feature type="compositionally biased region" description="Polar residues" evidence="1">
    <location>
        <begin position="99"/>
        <end position="113"/>
    </location>
</feature>
<protein>
    <submittedName>
        <fullName evidence="2">Uncharacterized protein</fullName>
    </submittedName>
</protein>